<keyword evidence="2" id="KW-0430">Lectin</keyword>
<dbReference type="PANTHER" id="PTHR47293">
    <property type="entry name" value="JACALIN-RELATED LECTIN 3"/>
    <property type="match status" value="1"/>
</dbReference>
<dbReference type="PROSITE" id="PS51752">
    <property type="entry name" value="JACALIN_LECTIN"/>
    <property type="match status" value="4"/>
</dbReference>
<sequence>MIIKLGAKGIKLDERRLWDDGSDHDDVTKIYVKGGPQGIGSFYFNYVKSGIPKDGSIHGFFNYGFTQTFEINHLQDEHLESVDAYYNKKSYGLQAIQFKTNFRTSELMGYSYECTMYTLAVKGKKIIGFHGSDNVHIYSLGAYFTSITPTRLEVKGGMGGKKWEDGFDHDNVSKIQVLGGVEGILYIKVDYVKSGKLETGLVHGDSGGDGFLQKMDINQSKNEYLVYVEGYYDDASKVIQGLHFKTNLNNAVMMGYKKGRKFLLASNGSKIIGFHGYAGKSLNSLGAYFSRATPNKLECQGDCRGMSWDDGCNYDGVRKVFVDGIGNEIYTVRFEYDNGGKVEKTPYRRDVKNEKEFVLDYPNEFITSVEGTLAAPKSVNITWITSLTFKTSKKRSSPTFGSASSRKFVLEKNGSALVGFHGYNSVGNTLNSLGAYYRPIPPTPDVEKLKAHGGDGGASWDDGGTFNSVRKIYIGLNENVVGFVKFMYYKSTRVVIGDDHGNKITISEDQEFELDPLERITSVEGTYDDKIGGITMLRFKTNKKDSPYFGFGTLPSFVLHKDNHQIVGFHGKSSNMLHQLGVHVLPNGFKFVS</sequence>
<gene>
    <name evidence="5" type="ORF">AN1_LOCUS24012</name>
</gene>
<evidence type="ECO:0000259" key="4">
    <source>
        <dbReference type="PROSITE" id="PS51752"/>
    </source>
</evidence>
<name>A0A654G733_ARATH</name>
<dbReference type="SMART" id="SM00915">
    <property type="entry name" value="Jacalin"/>
    <property type="match status" value="4"/>
</dbReference>
<protein>
    <recommendedName>
        <fullName evidence="4">Jacalin-type lectin domain-containing protein</fullName>
    </recommendedName>
</protein>
<feature type="domain" description="Jacalin-type lectin" evidence="4">
    <location>
        <begin position="294"/>
        <end position="439"/>
    </location>
</feature>
<dbReference type="CDD" id="cd09612">
    <property type="entry name" value="Jacalin"/>
    <property type="match status" value="4"/>
</dbReference>
<feature type="domain" description="Jacalin-type lectin" evidence="4">
    <location>
        <begin position="2"/>
        <end position="146"/>
    </location>
</feature>
<dbReference type="InterPro" id="IPR033734">
    <property type="entry name" value="Jacalin-like_lectin_dom_plant"/>
</dbReference>
<accession>A0A654G733</accession>
<dbReference type="InterPro" id="IPR001229">
    <property type="entry name" value="Jacalin-like_lectin_dom"/>
</dbReference>
<evidence type="ECO:0000313" key="5">
    <source>
        <dbReference type="EMBL" id="VYS68624.1"/>
    </source>
</evidence>
<dbReference type="Proteomes" id="UP000426265">
    <property type="component" value="Unassembled WGS sequence"/>
</dbReference>
<organism evidence="5 6">
    <name type="scientific">Arabidopsis thaliana</name>
    <name type="common">Mouse-ear cress</name>
    <dbReference type="NCBI Taxonomy" id="3702"/>
    <lineage>
        <taxon>Eukaryota</taxon>
        <taxon>Viridiplantae</taxon>
        <taxon>Streptophyta</taxon>
        <taxon>Embryophyta</taxon>
        <taxon>Tracheophyta</taxon>
        <taxon>Spermatophyta</taxon>
        <taxon>Magnoliopsida</taxon>
        <taxon>eudicotyledons</taxon>
        <taxon>Gunneridae</taxon>
        <taxon>Pentapetalae</taxon>
        <taxon>rosids</taxon>
        <taxon>malvids</taxon>
        <taxon>Brassicales</taxon>
        <taxon>Brassicaceae</taxon>
        <taxon>Camelineae</taxon>
        <taxon>Arabidopsis</taxon>
    </lineage>
</organism>
<evidence type="ECO:0000256" key="2">
    <source>
        <dbReference type="ARBA" id="ARBA00022734"/>
    </source>
</evidence>
<keyword evidence="3" id="KW-0677">Repeat</keyword>
<dbReference type="EMBL" id="CACRSJ010000110">
    <property type="protein sequence ID" value="VYS68624.1"/>
    <property type="molecule type" value="Genomic_DNA"/>
</dbReference>
<reference evidence="5 6" key="1">
    <citation type="submission" date="2019-11" db="EMBL/GenBank/DDBJ databases">
        <authorList>
            <person name="Jiao W.-B."/>
            <person name="Schneeberger K."/>
        </authorList>
    </citation>
    <scope>NUCLEOTIDE SEQUENCE [LARGE SCALE GENOMIC DNA]</scope>
    <source>
        <strain evidence="6">cv. An-1</strain>
    </source>
</reference>
<evidence type="ECO:0000256" key="3">
    <source>
        <dbReference type="ARBA" id="ARBA00022737"/>
    </source>
</evidence>
<feature type="domain" description="Jacalin-type lectin" evidence="4">
    <location>
        <begin position="149"/>
        <end position="291"/>
    </location>
</feature>
<dbReference type="FunFam" id="2.100.10.30:FF:000001">
    <property type="entry name" value="Jacalin-related lectin 33"/>
    <property type="match status" value="3"/>
</dbReference>
<dbReference type="SUPFAM" id="SSF51101">
    <property type="entry name" value="Mannose-binding lectins"/>
    <property type="match status" value="4"/>
</dbReference>
<feature type="domain" description="Jacalin-type lectin" evidence="4">
    <location>
        <begin position="446"/>
        <end position="586"/>
    </location>
</feature>
<dbReference type="AlphaFoldDB" id="A0A654G733"/>
<comment type="similarity">
    <text evidence="1">Belongs to the jacalin lectin family.</text>
</comment>
<dbReference type="InterPro" id="IPR036404">
    <property type="entry name" value="Jacalin-like_lectin_dom_sf"/>
</dbReference>
<dbReference type="Pfam" id="PF01419">
    <property type="entry name" value="Jacalin"/>
    <property type="match status" value="4"/>
</dbReference>
<evidence type="ECO:0000313" key="6">
    <source>
        <dbReference type="Proteomes" id="UP000426265"/>
    </source>
</evidence>
<dbReference type="PANTHER" id="PTHR47293:SF66">
    <property type="entry name" value="JACALIN-RELATED LECTIN 11-RELATED"/>
    <property type="match status" value="1"/>
</dbReference>
<dbReference type="ExpressionAtlas" id="A0A654G733">
    <property type="expression patterns" value="baseline and differential"/>
</dbReference>
<dbReference type="Gene3D" id="2.100.10.30">
    <property type="entry name" value="Jacalin-like lectin domain"/>
    <property type="match status" value="4"/>
</dbReference>
<dbReference type="GO" id="GO:0030246">
    <property type="term" value="F:carbohydrate binding"/>
    <property type="evidence" value="ECO:0007669"/>
    <property type="project" value="UniProtKB-KW"/>
</dbReference>
<evidence type="ECO:0000256" key="1">
    <source>
        <dbReference type="ARBA" id="ARBA00006568"/>
    </source>
</evidence>
<proteinExistence type="inferred from homology"/>